<gene>
    <name evidence="3" type="ORF">CAPSK01_004845</name>
</gene>
<feature type="domain" description="FecR protein" evidence="2">
    <location>
        <begin position="57"/>
        <end position="149"/>
    </location>
</feature>
<evidence type="ECO:0000313" key="3">
    <source>
        <dbReference type="EMBL" id="KFB66003.1"/>
    </source>
</evidence>
<comment type="caution">
    <text evidence="3">The sequence shown here is derived from an EMBL/GenBank/DDBJ whole genome shotgun (WGS) entry which is preliminary data.</text>
</comment>
<keyword evidence="1" id="KW-0732">Signal</keyword>
<organism evidence="3 4">
    <name type="scientific">Candidatus Accumulibacter vicinus</name>
    <dbReference type="NCBI Taxonomy" id="2954382"/>
    <lineage>
        <taxon>Bacteria</taxon>
        <taxon>Pseudomonadati</taxon>
        <taxon>Pseudomonadota</taxon>
        <taxon>Betaproteobacteria</taxon>
        <taxon>Candidatus Accumulibacter</taxon>
    </lineage>
</organism>
<evidence type="ECO:0000259" key="2">
    <source>
        <dbReference type="Pfam" id="PF04773"/>
    </source>
</evidence>
<dbReference type="AlphaFoldDB" id="A0A084XU59"/>
<reference evidence="3 4" key="1">
    <citation type="submission" date="2014-07" db="EMBL/GenBank/DDBJ databases">
        <title>Expanding our view of genomic diversity in Candidatus Accumulibacter clades.</title>
        <authorList>
            <person name="Skennerton C.T."/>
            <person name="Barr J.J."/>
            <person name="Slater F.R."/>
            <person name="Bond P.L."/>
            <person name="Tyson G.W."/>
        </authorList>
    </citation>
    <scope>NUCLEOTIDE SEQUENCE [LARGE SCALE GENOMIC DNA]</scope>
    <source>
        <strain evidence="4">SK-01</strain>
    </source>
</reference>
<dbReference type="RefSeq" id="WP_034931743.1">
    <property type="nucleotide sequence ID" value="NZ_JDSS02000053.1"/>
</dbReference>
<proteinExistence type="predicted"/>
<feature type="chain" id="PRO_5001785244" evidence="1">
    <location>
        <begin position="20"/>
        <end position="150"/>
    </location>
</feature>
<accession>A0A084XU59</accession>
<dbReference type="PANTHER" id="PTHR38731">
    <property type="entry name" value="LIPL45-RELATED LIPOPROTEIN-RELATED"/>
    <property type="match status" value="1"/>
</dbReference>
<sequence precursor="true">MRNHALLFLFLIQATIGVAAEIGVPAGKVKRSEGNVTVDRAGQVQTVKVGTPVYVGDRIRTGDDGAVGITLSDDTLLTAGARSTLLINEFQFNSTTKEGGMLATLLKGTLSVVTGLIGKQAPENVRIRTPTVVLGIRGTEFIVEVRTEDE</sequence>
<feature type="signal peptide" evidence="1">
    <location>
        <begin position="1"/>
        <end position="19"/>
    </location>
</feature>
<dbReference type="STRING" id="1457154.CAPSK01_004845"/>
<dbReference type="Proteomes" id="UP000019812">
    <property type="component" value="Unassembled WGS sequence"/>
</dbReference>
<evidence type="ECO:0000256" key="1">
    <source>
        <dbReference type="SAM" id="SignalP"/>
    </source>
</evidence>
<evidence type="ECO:0000313" key="4">
    <source>
        <dbReference type="Proteomes" id="UP000019812"/>
    </source>
</evidence>
<dbReference type="InterPro" id="IPR006860">
    <property type="entry name" value="FecR"/>
</dbReference>
<name>A0A084XU59_9PROT</name>
<protein>
    <submittedName>
        <fullName evidence="3">FecR protein</fullName>
    </submittedName>
</protein>
<dbReference type="Pfam" id="PF04773">
    <property type="entry name" value="FecR"/>
    <property type="match status" value="1"/>
</dbReference>
<dbReference type="EMBL" id="JDSS02000053">
    <property type="protein sequence ID" value="KFB66003.1"/>
    <property type="molecule type" value="Genomic_DNA"/>
</dbReference>